<dbReference type="PROSITE" id="PS50263">
    <property type="entry name" value="CN_HYDROLASE"/>
    <property type="match status" value="1"/>
</dbReference>
<reference evidence="6 7" key="1">
    <citation type="submission" date="2019-06" db="EMBL/GenBank/DDBJ databases">
        <title>A chromosomal-level reference genome of Carpinus fangiana (Coryloideae, Betulaceae).</title>
        <authorList>
            <person name="Yang X."/>
            <person name="Wang Z."/>
            <person name="Zhang L."/>
            <person name="Hao G."/>
            <person name="Liu J."/>
            <person name="Yang Y."/>
        </authorList>
    </citation>
    <scope>NUCLEOTIDE SEQUENCE [LARGE SCALE GENOMIC DNA]</scope>
    <source>
        <strain evidence="6">Cfa_2016G</strain>
        <tissue evidence="6">Leaf</tissue>
    </source>
</reference>
<keyword evidence="3" id="KW-0378">Hydrolase</keyword>
<feature type="domain" description="CN hydrolase" evidence="5">
    <location>
        <begin position="6"/>
        <end position="285"/>
    </location>
</feature>
<dbReference type="InterPro" id="IPR044149">
    <property type="entry name" value="Nitrilases_CHs"/>
</dbReference>
<dbReference type="PANTHER" id="PTHR46044:SF14">
    <property type="entry name" value="ARYLACETONITRILASE"/>
    <property type="match status" value="1"/>
</dbReference>
<sequence>MGSSSIRVAVTQHEPVWLDLEGAVQKTCDLIREAASGGAQLIAFPELWIPGYPAWIWSRPFDFDLGIRYVQNSLAISSAHMDTIRAAAAANKIQVSLGFSENDAYSVYIAQALIGADGDIKMRRRKMKPTHMERTMFGDASGECLTNVVDTPIGKVGSLACWEHIQPLLKYHTLAQKEQIHVAAWPVLDPFIEGSPGFWSMSTEVFGPDGRQLTASDAPNEQLIFADIDLASIIKTKTFADASGHYSRPDLLWLGCDLALKKMVRSSGAAKALQDEPADEKDNEA</sequence>
<gene>
    <name evidence="6" type="ORF">FH972_026618</name>
</gene>
<evidence type="ECO:0000313" key="6">
    <source>
        <dbReference type="EMBL" id="KAB8766458.1"/>
    </source>
</evidence>
<proteinExistence type="inferred from homology"/>
<accession>A0A5N6L4X3</accession>
<evidence type="ECO:0000256" key="4">
    <source>
        <dbReference type="PROSITE-ProRule" id="PRU10139"/>
    </source>
</evidence>
<evidence type="ECO:0000256" key="1">
    <source>
        <dbReference type="ARBA" id="ARBA00000322"/>
    </source>
</evidence>
<comment type="catalytic activity">
    <reaction evidence="1">
        <text>3-cyano-L-alanine + 2 H2O = L-aspartate + NH4(+)</text>
        <dbReference type="Rhea" id="RHEA:11188"/>
        <dbReference type="ChEBI" id="CHEBI:15377"/>
        <dbReference type="ChEBI" id="CHEBI:28938"/>
        <dbReference type="ChEBI" id="CHEBI:29991"/>
        <dbReference type="ChEBI" id="CHEBI:77860"/>
        <dbReference type="EC" id="3.5.5.4"/>
    </reaction>
</comment>
<feature type="active site" description="Proton acceptor" evidence="4">
    <location>
        <position position="46"/>
    </location>
</feature>
<organism evidence="6 7">
    <name type="scientific">Carpinus fangiana</name>
    <dbReference type="NCBI Taxonomy" id="176857"/>
    <lineage>
        <taxon>Eukaryota</taxon>
        <taxon>Viridiplantae</taxon>
        <taxon>Streptophyta</taxon>
        <taxon>Embryophyta</taxon>
        <taxon>Tracheophyta</taxon>
        <taxon>Spermatophyta</taxon>
        <taxon>Magnoliopsida</taxon>
        <taxon>eudicotyledons</taxon>
        <taxon>Gunneridae</taxon>
        <taxon>Pentapetalae</taxon>
        <taxon>rosids</taxon>
        <taxon>fabids</taxon>
        <taxon>Fagales</taxon>
        <taxon>Betulaceae</taxon>
        <taxon>Carpinus</taxon>
    </lineage>
</organism>
<dbReference type="InterPro" id="IPR036526">
    <property type="entry name" value="C-N_Hydrolase_sf"/>
</dbReference>
<dbReference type="GO" id="GO:0016836">
    <property type="term" value="F:hydro-lyase activity"/>
    <property type="evidence" value="ECO:0007669"/>
    <property type="project" value="UniProtKB-ARBA"/>
</dbReference>
<dbReference type="Gene3D" id="3.60.110.10">
    <property type="entry name" value="Carbon-nitrogen hydrolase"/>
    <property type="match status" value="1"/>
</dbReference>
<dbReference type="PROSITE" id="PS00920">
    <property type="entry name" value="NITRIL_CHT_1"/>
    <property type="match status" value="1"/>
</dbReference>
<evidence type="ECO:0000313" key="7">
    <source>
        <dbReference type="Proteomes" id="UP000327013"/>
    </source>
</evidence>
<protein>
    <recommendedName>
        <fullName evidence="5">CN hydrolase domain-containing protein</fullName>
    </recommendedName>
</protein>
<dbReference type="AlphaFoldDB" id="A0A5N6L4X3"/>
<dbReference type="Proteomes" id="UP000327013">
    <property type="component" value="Unassembled WGS sequence"/>
</dbReference>
<evidence type="ECO:0000256" key="3">
    <source>
        <dbReference type="ARBA" id="ARBA00022801"/>
    </source>
</evidence>
<dbReference type="OrthoDB" id="1925350at2759"/>
<dbReference type="EMBL" id="VIBQ01000101">
    <property type="protein sequence ID" value="KAB8766458.1"/>
    <property type="molecule type" value="Genomic_DNA"/>
</dbReference>
<name>A0A5N6L4X3_9ROSI</name>
<dbReference type="Pfam" id="PF00795">
    <property type="entry name" value="CN_hydrolase"/>
    <property type="match status" value="1"/>
</dbReference>
<dbReference type="CDD" id="cd07564">
    <property type="entry name" value="nitrilases_CHs"/>
    <property type="match status" value="1"/>
</dbReference>
<evidence type="ECO:0000256" key="2">
    <source>
        <dbReference type="ARBA" id="ARBA00008129"/>
    </source>
</evidence>
<dbReference type="PANTHER" id="PTHR46044">
    <property type="entry name" value="NITRILASE"/>
    <property type="match status" value="1"/>
</dbReference>
<comment type="similarity">
    <text evidence="2">Belongs to the carbon-nitrogen hydrolase superfamily. Nitrilase family.</text>
</comment>
<evidence type="ECO:0000259" key="5">
    <source>
        <dbReference type="PROSITE" id="PS50263"/>
    </source>
</evidence>
<keyword evidence="7" id="KW-1185">Reference proteome</keyword>
<dbReference type="SUPFAM" id="SSF56317">
    <property type="entry name" value="Carbon-nitrogen hydrolase"/>
    <property type="match status" value="1"/>
</dbReference>
<dbReference type="InterPro" id="IPR003010">
    <property type="entry name" value="C-N_Hydrolase"/>
</dbReference>
<comment type="caution">
    <text evidence="6">The sequence shown here is derived from an EMBL/GenBank/DDBJ whole genome shotgun (WGS) entry which is preliminary data.</text>
</comment>
<dbReference type="GO" id="GO:0047427">
    <property type="term" value="F:cyanoalanine nitrilase activity"/>
    <property type="evidence" value="ECO:0007669"/>
    <property type="project" value="UniProtKB-EC"/>
</dbReference>
<dbReference type="InterPro" id="IPR000132">
    <property type="entry name" value="Nitrilase/CN_hydratase_CS"/>
</dbReference>